<dbReference type="Gene3D" id="3.40.50.1010">
    <property type="entry name" value="5'-nuclease"/>
    <property type="match status" value="1"/>
</dbReference>
<name>A0A671Q9G9_9TELE</name>
<gene>
    <name evidence="5" type="primary">LOC107668289</name>
</gene>
<feature type="domain" description="XPG N-terminal" evidence="3">
    <location>
        <begin position="1"/>
        <end position="99"/>
    </location>
</feature>
<feature type="domain" description="Asteroid" evidence="4">
    <location>
        <begin position="116"/>
        <end position="224"/>
    </location>
</feature>
<proteinExistence type="inferred from homology"/>
<evidence type="ECO:0000256" key="2">
    <source>
        <dbReference type="SAM" id="MobiDB-lite"/>
    </source>
</evidence>
<dbReference type="KEGG" id="sanh:107668289"/>
<dbReference type="PANTHER" id="PTHR15665:SF1">
    <property type="entry name" value="PROTEIN ASTEROID HOMOLOG 1"/>
    <property type="match status" value="1"/>
</dbReference>
<reference evidence="5" key="2">
    <citation type="submission" date="2025-09" db="UniProtKB">
        <authorList>
            <consortium name="Ensembl"/>
        </authorList>
    </citation>
    <scope>IDENTIFICATION</scope>
</reference>
<dbReference type="Pfam" id="PF12813">
    <property type="entry name" value="XPG_I_2"/>
    <property type="match status" value="1"/>
</dbReference>
<dbReference type="InterPro" id="IPR006085">
    <property type="entry name" value="XPG_DNA_repair_N"/>
</dbReference>
<organism evidence="5 6">
    <name type="scientific">Sinocyclocheilus anshuiensis</name>
    <dbReference type="NCBI Taxonomy" id="1608454"/>
    <lineage>
        <taxon>Eukaryota</taxon>
        <taxon>Metazoa</taxon>
        <taxon>Chordata</taxon>
        <taxon>Craniata</taxon>
        <taxon>Vertebrata</taxon>
        <taxon>Euteleostomi</taxon>
        <taxon>Actinopterygii</taxon>
        <taxon>Neopterygii</taxon>
        <taxon>Teleostei</taxon>
        <taxon>Ostariophysi</taxon>
        <taxon>Cypriniformes</taxon>
        <taxon>Cyprinidae</taxon>
        <taxon>Cyprininae</taxon>
        <taxon>Sinocyclocheilus</taxon>
    </lineage>
</organism>
<dbReference type="InterPro" id="IPR029060">
    <property type="entry name" value="PIN-like_dom_sf"/>
</dbReference>
<dbReference type="SUPFAM" id="SSF88723">
    <property type="entry name" value="PIN domain-like"/>
    <property type="match status" value="1"/>
</dbReference>
<dbReference type="InterPro" id="IPR026832">
    <property type="entry name" value="Asteroid"/>
</dbReference>
<accession>A0A671Q9G9</accession>
<feature type="compositionally biased region" description="Basic residues" evidence="2">
    <location>
        <begin position="687"/>
        <end position="701"/>
    </location>
</feature>
<feature type="region of interest" description="Disordered" evidence="2">
    <location>
        <begin position="654"/>
        <end position="710"/>
    </location>
</feature>
<dbReference type="GO" id="GO:0004518">
    <property type="term" value="F:nuclease activity"/>
    <property type="evidence" value="ECO:0007669"/>
    <property type="project" value="InterPro"/>
</dbReference>
<evidence type="ECO:0000259" key="3">
    <source>
        <dbReference type="Pfam" id="PF00752"/>
    </source>
</evidence>
<reference evidence="5" key="1">
    <citation type="submission" date="2025-08" db="UniProtKB">
        <authorList>
            <consortium name="Ensembl"/>
        </authorList>
    </citation>
    <scope>IDENTIFICATION</scope>
</reference>
<comment type="similarity">
    <text evidence="1">Belongs to the asteroid family.</text>
</comment>
<keyword evidence="6" id="KW-1185">Reference proteome</keyword>
<dbReference type="GeneID" id="107668289"/>
<evidence type="ECO:0000256" key="1">
    <source>
        <dbReference type="ARBA" id="ARBA00007398"/>
    </source>
</evidence>
<dbReference type="OrthoDB" id="25987at2759"/>
<protein>
    <submittedName>
        <fullName evidence="5">Protein asteroid homolog 1-like</fullName>
    </submittedName>
</protein>
<dbReference type="RefSeq" id="XP_016315597.1">
    <property type="nucleotide sequence ID" value="XM_016460111.1"/>
</dbReference>
<dbReference type="InterPro" id="IPR039436">
    <property type="entry name" value="Asteroid_dom"/>
</dbReference>
<dbReference type="Pfam" id="PF00752">
    <property type="entry name" value="XPG_N"/>
    <property type="match status" value="1"/>
</dbReference>
<dbReference type="PANTHER" id="PTHR15665">
    <property type="entry name" value="ASTEROID PROTEIN"/>
    <property type="match status" value="1"/>
</dbReference>
<evidence type="ECO:0000313" key="5">
    <source>
        <dbReference type="Ensembl" id="ENSSANP00000065140.1"/>
    </source>
</evidence>
<sequence length="710" mass="81158">MGVRGLKTYIESRNRNDLRSWAFRDKQLIIDGCNLYYTLYFDCNLDQMHGGDYDAFEELIIQFFKNLRACAIHPYVVLDGGADHTDKKWETIRQRKQDKINAAFALSVGKKEKVLPILIKNVFRQLLHKLKVPLVQCLEEADWEIAALAEEWNCPVLSNDSDFYIFNLKAGLLPITHFQWKNVKVDRQTNKKFIQAKHFTVGKFCASFNMNTDLLPVFASILGNDYVKLQNIKCLTWAEYSVPGTQHAHIDGLLNWLSQFPEPEAAVSALLKLTDDKEKAITQEALSKGIHEYKLFPGSLAQFFDSKTIPRTTCTGPLQVLPKWTLKRLLEGKMSSSIIDALVHQRVFMTSQVEDFQLPCSSETSRPIRQVIYGLLLLGEQQTADKQALDIKTFTGTSKCYVEEYGRQQSKLSIQKVEAIQTGVMEGLQLETLRKEPLSVRLQVLLDTLGVSSEMFRGIQPALHLQMFVTHYWLVNAQPQPSQVHLWGLLLGMVYGKFSSTPKTHKDMLLSPKKLQAAGRRMDLEHETPHLYSQWQSCLKWSLCLNSLLCFPVSEPEVACLYGGTLVHHVVRELRRGITLDCLLVRGSSAERLFKQLEDAVVSLVGDDFIKKMRTGFEHRAAGKTQRDYNGQNQPIDELSSSFEHLMYEDINDCEDDDDDDDLNGKGRKSKAKDHKSETPDVSYTIRTRHKAKARNANHPSKKYERRCFE</sequence>
<evidence type="ECO:0000313" key="6">
    <source>
        <dbReference type="Proteomes" id="UP000472260"/>
    </source>
</evidence>
<evidence type="ECO:0000259" key="4">
    <source>
        <dbReference type="Pfam" id="PF12813"/>
    </source>
</evidence>
<dbReference type="AlphaFoldDB" id="A0A671Q9G9"/>
<dbReference type="Proteomes" id="UP000472260">
    <property type="component" value="Unassembled WGS sequence"/>
</dbReference>
<dbReference type="Ensembl" id="ENSSANT00000069245.1">
    <property type="protein sequence ID" value="ENSSANP00000065140.1"/>
    <property type="gene ID" value="ENSSANG00000032478.1"/>
</dbReference>